<dbReference type="InterPro" id="IPR034904">
    <property type="entry name" value="FSCA_dom_sf"/>
</dbReference>
<dbReference type="InterPro" id="IPR052339">
    <property type="entry name" value="Fe-S_Maturation_MIP18"/>
</dbReference>
<dbReference type="CDD" id="cd00371">
    <property type="entry name" value="HMA"/>
    <property type="match status" value="1"/>
</dbReference>
<proteinExistence type="predicted"/>
<dbReference type="InterPro" id="IPR056572">
    <property type="entry name" value="Zn_ribbon_PaaD"/>
</dbReference>
<protein>
    <submittedName>
        <fullName evidence="3">Phenylacetate-CoA oxygenase subunit PaaJ</fullName>
    </submittedName>
</protein>
<dbReference type="EMBL" id="JAFHKS010000042">
    <property type="protein sequence ID" value="MBN3544577.1"/>
    <property type="molecule type" value="Genomic_DNA"/>
</dbReference>
<organism evidence="3 4">
    <name type="scientific">Fictibacillus barbaricus</name>
    <dbReference type="NCBI Taxonomy" id="182136"/>
    <lineage>
        <taxon>Bacteria</taxon>
        <taxon>Bacillati</taxon>
        <taxon>Bacillota</taxon>
        <taxon>Bacilli</taxon>
        <taxon>Bacillales</taxon>
        <taxon>Fictibacillaceae</taxon>
        <taxon>Fictibacillus</taxon>
    </lineage>
</organism>
<evidence type="ECO:0000259" key="1">
    <source>
        <dbReference type="Pfam" id="PF01883"/>
    </source>
</evidence>
<sequence>MNHVSELKNSMTDIVMDALGKVKDPEIASVSILDLGMVHEVYVTEGAVKVSVLPTFSGCPALHIIERDIKKAIEEVEGIQSVEVNFVFTPSWTTDRITPEGRERLKEFGISPPPANHVMGEPWEIDCPYCGSTYVTMENIFGPTACRSILYCKSCKNPFEAMKPVADMGL</sequence>
<dbReference type="PANTHER" id="PTHR42831:SF3">
    <property type="entry name" value="1,2-PHENYLACETYL-COA EPOXIDASE, SUBUNIT D-RELATED"/>
    <property type="match status" value="1"/>
</dbReference>
<comment type="caution">
    <text evidence="3">The sequence shown here is derived from an EMBL/GenBank/DDBJ whole genome shotgun (WGS) entry which is preliminary data.</text>
</comment>
<dbReference type="Pfam" id="PF23451">
    <property type="entry name" value="Zn_ribbon_PaaD"/>
    <property type="match status" value="1"/>
</dbReference>
<feature type="domain" description="PaaD zinc beta ribbon" evidence="2">
    <location>
        <begin position="112"/>
        <end position="163"/>
    </location>
</feature>
<dbReference type="NCBIfam" id="TIGR02159">
    <property type="entry name" value="PA_CoA_Oxy4"/>
    <property type="match status" value="1"/>
</dbReference>
<dbReference type="PANTHER" id="PTHR42831">
    <property type="entry name" value="FE-S PROTEIN MATURATION AUXILIARY FACTOR YITW"/>
    <property type="match status" value="1"/>
</dbReference>
<dbReference type="InterPro" id="IPR006121">
    <property type="entry name" value="HMA_dom"/>
</dbReference>
<evidence type="ECO:0000313" key="3">
    <source>
        <dbReference type="EMBL" id="MBN3544577.1"/>
    </source>
</evidence>
<reference evidence="3 4" key="1">
    <citation type="submission" date="2021-01" db="EMBL/GenBank/DDBJ databases">
        <title>Genome Sequencing of Type Strains.</title>
        <authorList>
            <person name="Lemaire J.F."/>
            <person name="Inderbitzin P."/>
            <person name="Collins S.B."/>
            <person name="Wespe N."/>
            <person name="Knight-Connoni V."/>
        </authorList>
    </citation>
    <scope>NUCLEOTIDE SEQUENCE [LARGE SCALE GENOMIC DNA]</scope>
    <source>
        <strain evidence="3 4">DSM 14730</strain>
    </source>
</reference>
<evidence type="ECO:0000259" key="2">
    <source>
        <dbReference type="Pfam" id="PF23451"/>
    </source>
</evidence>
<dbReference type="SUPFAM" id="SSF117916">
    <property type="entry name" value="Fe-S cluster assembly (FSCA) domain-like"/>
    <property type="match status" value="1"/>
</dbReference>
<gene>
    <name evidence="3" type="primary">paaJ</name>
    <name evidence="3" type="ORF">JYA64_04695</name>
</gene>
<dbReference type="Proteomes" id="UP001319060">
    <property type="component" value="Unassembled WGS sequence"/>
</dbReference>
<accession>A0ABS2ZBE0</accession>
<feature type="domain" description="MIP18 family-like" evidence="1">
    <location>
        <begin position="15"/>
        <end position="85"/>
    </location>
</feature>
<dbReference type="Pfam" id="PF01883">
    <property type="entry name" value="FeS_assembly_P"/>
    <property type="match status" value="1"/>
</dbReference>
<keyword evidence="4" id="KW-1185">Reference proteome</keyword>
<evidence type="ECO:0000313" key="4">
    <source>
        <dbReference type="Proteomes" id="UP001319060"/>
    </source>
</evidence>
<dbReference type="InterPro" id="IPR002744">
    <property type="entry name" value="MIP18-like"/>
</dbReference>
<dbReference type="Gene3D" id="3.30.300.130">
    <property type="entry name" value="Fe-S cluster assembly (FSCA)"/>
    <property type="match status" value="1"/>
</dbReference>
<dbReference type="InterPro" id="IPR011883">
    <property type="entry name" value="PaaD-like"/>
</dbReference>
<name>A0ABS2ZBE0_9BACL</name>